<protein>
    <submittedName>
        <fullName evidence="1">Uncharacterized protein</fullName>
    </submittedName>
</protein>
<evidence type="ECO:0000313" key="2">
    <source>
        <dbReference type="Proteomes" id="UP000012128"/>
    </source>
</evidence>
<dbReference type="EMBL" id="AFLW02000163">
    <property type="protein sequence ID" value="EMM80859.1"/>
    <property type="molecule type" value="Genomic_DNA"/>
</dbReference>
<dbReference type="AlphaFoldDB" id="M6GE86"/>
<accession>M6GE86</accession>
<reference evidence="1 2" key="1">
    <citation type="submission" date="2013-01" db="EMBL/GenBank/DDBJ databases">
        <authorList>
            <person name="Harkins D.M."/>
            <person name="Durkin A.S."/>
            <person name="Brinkac L.M."/>
            <person name="Haft D.H."/>
            <person name="Selengut J.D."/>
            <person name="Sanka R."/>
            <person name="DePew J."/>
            <person name="Purushe J."/>
            <person name="Hospenthal D.R."/>
            <person name="Murray C.K."/>
            <person name="Pimentel G."/>
            <person name="Wasfy M."/>
            <person name="Parker T."/>
            <person name="Miller R.S."/>
            <person name="Vinetz J.M."/>
            <person name="Sutton G.G."/>
            <person name="Nierman W.C."/>
            <person name="Fouts D.E."/>
        </authorList>
    </citation>
    <scope>NUCLEOTIDE SEQUENCE [LARGE SCALE GENOMIC DNA]</scope>
    <source>
        <strain evidence="1 2">2006001854</strain>
    </source>
</reference>
<proteinExistence type="predicted"/>
<name>M6GE86_LEPIR</name>
<sequence>MSLHIFGTILTPHGVAANNRGENEGNLSTLQKLLWNGEVHSTVSGEAIRYALRETWMEDHENLLNRKLKAKDSTGRTKPLKNRIVIWMIRF</sequence>
<dbReference type="Proteomes" id="UP000012128">
    <property type="component" value="Unassembled WGS sequence"/>
</dbReference>
<gene>
    <name evidence="1" type="ORF">LEP1GSC037_0249</name>
</gene>
<organism evidence="1 2">
    <name type="scientific">Leptospira interrogans str. 2006001854</name>
    <dbReference type="NCBI Taxonomy" id="1001590"/>
    <lineage>
        <taxon>Bacteria</taxon>
        <taxon>Pseudomonadati</taxon>
        <taxon>Spirochaetota</taxon>
        <taxon>Spirochaetia</taxon>
        <taxon>Leptospirales</taxon>
        <taxon>Leptospiraceae</taxon>
        <taxon>Leptospira</taxon>
    </lineage>
</organism>
<evidence type="ECO:0000313" key="1">
    <source>
        <dbReference type="EMBL" id="EMM80859.1"/>
    </source>
</evidence>
<comment type="caution">
    <text evidence="1">The sequence shown here is derived from an EMBL/GenBank/DDBJ whole genome shotgun (WGS) entry which is preliminary data.</text>
</comment>